<evidence type="ECO:0000256" key="3">
    <source>
        <dbReference type="ARBA" id="ARBA00022729"/>
    </source>
</evidence>
<accession>A0A2S5A9Y3</accession>
<dbReference type="PANTHER" id="PTHR47360:SF1">
    <property type="entry name" value="ENDOPEPTIDASE NLPC-RELATED"/>
    <property type="match status" value="1"/>
</dbReference>
<organism evidence="8 9">
    <name type="scientific">Solitalea longa</name>
    <dbReference type="NCBI Taxonomy" id="2079460"/>
    <lineage>
        <taxon>Bacteria</taxon>
        <taxon>Pseudomonadati</taxon>
        <taxon>Bacteroidota</taxon>
        <taxon>Sphingobacteriia</taxon>
        <taxon>Sphingobacteriales</taxon>
        <taxon>Sphingobacteriaceae</taxon>
        <taxon>Solitalea</taxon>
    </lineage>
</organism>
<gene>
    <name evidence="8" type="ORF">C3K47_00880</name>
</gene>
<dbReference type="PROSITE" id="PS51935">
    <property type="entry name" value="NLPC_P60"/>
    <property type="match status" value="1"/>
</dbReference>
<comment type="caution">
    <text evidence="8">The sequence shown here is derived from an EMBL/GenBank/DDBJ whole genome shotgun (WGS) entry which is preliminary data.</text>
</comment>
<keyword evidence="9" id="KW-1185">Reference proteome</keyword>
<dbReference type="AlphaFoldDB" id="A0A2S5A9Y3"/>
<dbReference type="GO" id="GO:0006508">
    <property type="term" value="P:proteolysis"/>
    <property type="evidence" value="ECO:0007669"/>
    <property type="project" value="UniProtKB-KW"/>
</dbReference>
<feature type="chain" id="PRO_5015732693" evidence="6">
    <location>
        <begin position="23"/>
        <end position="184"/>
    </location>
</feature>
<dbReference type="GO" id="GO:0008234">
    <property type="term" value="F:cysteine-type peptidase activity"/>
    <property type="evidence" value="ECO:0007669"/>
    <property type="project" value="UniProtKB-KW"/>
</dbReference>
<feature type="signal peptide" evidence="6">
    <location>
        <begin position="1"/>
        <end position="22"/>
    </location>
</feature>
<evidence type="ECO:0000256" key="1">
    <source>
        <dbReference type="ARBA" id="ARBA00007074"/>
    </source>
</evidence>
<keyword evidence="2" id="KW-0645">Protease</keyword>
<dbReference type="PANTHER" id="PTHR47360">
    <property type="entry name" value="MUREIN DD-ENDOPEPTIDASE MEPS/MUREIN LD-CARBOXYPEPTIDASE"/>
    <property type="match status" value="1"/>
</dbReference>
<comment type="similarity">
    <text evidence="1">Belongs to the peptidase C40 family.</text>
</comment>
<dbReference type="InterPro" id="IPR000064">
    <property type="entry name" value="NLP_P60_dom"/>
</dbReference>
<evidence type="ECO:0000256" key="6">
    <source>
        <dbReference type="SAM" id="SignalP"/>
    </source>
</evidence>
<reference evidence="8 9" key="1">
    <citation type="submission" date="2018-01" db="EMBL/GenBank/DDBJ databases">
        <authorList>
            <person name="Gaut B.S."/>
            <person name="Morton B.R."/>
            <person name="Clegg M.T."/>
            <person name="Duvall M.R."/>
        </authorList>
    </citation>
    <scope>NUCLEOTIDE SEQUENCE [LARGE SCALE GENOMIC DNA]</scope>
    <source>
        <strain evidence="8 9">HR-AV</strain>
    </source>
</reference>
<keyword evidence="3 6" id="KW-0732">Signal</keyword>
<dbReference type="OrthoDB" id="9807055at2"/>
<dbReference type="InterPro" id="IPR052062">
    <property type="entry name" value="Murein_DD/LD_carboxypeptidase"/>
</dbReference>
<dbReference type="Pfam" id="PF00877">
    <property type="entry name" value="NLPC_P60"/>
    <property type="match status" value="1"/>
</dbReference>
<evidence type="ECO:0000313" key="8">
    <source>
        <dbReference type="EMBL" id="POY39400.1"/>
    </source>
</evidence>
<evidence type="ECO:0000313" key="9">
    <source>
        <dbReference type="Proteomes" id="UP000236893"/>
    </source>
</evidence>
<feature type="domain" description="NlpC/P60" evidence="7">
    <location>
        <begin position="61"/>
        <end position="184"/>
    </location>
</feature>
<dbReference type="Gene3D" id="3.90.1720.10">
    <property type="entry name" value="endopeptidase domain like (from Nostoc punctiforme)"/>
    <property type="match status" value="1"/>
</dbReference>
<sequence>MAALKKLLLALVFLFSANAVSAQSKGLKELFTSKPEQKEISDPDSLGYLYYSQLFGFSLASKANTKLFDFIYDWLGTPYRFGGDSRKGIDCSRFVNKVYDAVYSTFLGGANSRDIYKNVKPVNKEDLKEGDFVFFKIGKKYISHIGIYLGNGKFAHSSSSKGVNISDLNDPYFKRYFFKGGRIE</sequence>
<name>A0A2S5A9Y3_9SPHI</name>
<dbReference type="EMBL" id="PQVF01000001">
    <property type="protein sequence ID" value="POY39400.1"/>
    <property type="molecule type" value="Genomic_DNA"/>
</dbReference>
<proteinExistence type="inferred from homology"/>
<dbReference type="Proteomes" id="UP000236893">
    <property type="component" value="Unassembled WGS sequence"/>
</dbReference>
<keyword evidence="5" id="KW-0788">Thiol protease</keyword>
<dbReference type="SUPFAM" id="SSF54001">
    <property type="entry name" value="Cysteine proteinases"/>
    <property type="match status" value="1"/>
</dbReference>
<evidence type="ECO:0000259" key="7">
    <source>
        <dbReference type="PROSITE" id="PS51935"/>
    </source>
</evidence>
<evidence type="ECO:0000256" key="4">
    <source>
        <dbReference type="ARBA" id="ARBA00022801"/>
    </source>
</evidence>
<keyword evidence="4 8" id="KW-0378">Hydrolase</keyword>
<protein>
    <submittedName>
        <fullName evidence="8">Glycoside hydrolase</fullName>
    </submittedName>
</protein>
<evidence type="ECO:0000256" key="2">
    <source>
        <dbReference type="ARBA" id="ARBA00022670"/>
    </source>
</evidence>
<dbReference type="InterPro" id="IPR038765">
    <property type="entry name" value="Papain-like_cys_pep_sf"/>
</dbReference>
<evidence type="ECO:0000256" key="5">
    <source>
        <dbReference type="ARBA" id="ARBA00022807"/>
    </source>
</evidence>